<feature type="domain" description="Polysaccharide pyruvyl transferase" evidence="1">
    <location>
        <begin position="158"/>
        <end position="331"/>
    </location>
</feature>
<comment type="caution">
    <text evidence="2">The sequence shown here is derived from an EMBL/GenBank/DDBJ whole genome shotgun (WGS) entry which is preliminary data.</text>
</comment>
<dbReference type="RefSeq" id="WP_096446797.1">
    <property type="nucleotide sequence ID" value="NZ_JBHSOG010000030.1"/>
</dbReference>
<evidence type="ECO:0000313" key="3">
    <source>
        <dbReference type="Proteomes" id="UP001595974"/>
    </source>
</evidence>
<protein>
    <submittedName>
        <fullName evidence="2">Polysaccharide pyruvyl transferase family protein</fullName>
    </submittedName>
</protein>
<reference evidence="3" key="1">
    <citation type="journal article" date="2019" name="Int. J. Syst. Evol. Microbiol.">
        <title>The Global Catalogue of Microorganisms (GCM) 10K type strain sequencing project: providing services to taxonomists for standard genome sequencing and annotation.</title>
        <authorList>
            <consortium name="The Broad Institute Genomics Platform"/>
            <consortium name="The Broad Institute Genome Sequencing Center for Infectious Disease"/>
            <person name="Wu L."/>
            <person name="Ma J."/>
        </authorList>
    </citation>
    <scope>NUCLEOTIDE SEQUENCE [LARGE SCALE GENOMIC DNA]</scope>
    <source>
        <strain evidence="3">SHR3</strain>
    </source>
</reference>
<evidence type="ECO:0000313" key="2">
    <source>
        <dbReference type="EMBL" id="MFC5769553.1"/>
    </source>
</evidence>
<gene>
    <name evidence="2" type="ORF">ACFPTN_09205</name>
</gene>
<dbReference type="EMBL" id="JBHSOG010000030">
    <property type="protein sequence ID" value="MFC5769553.1"/>
    <property type="molecule type" value="Genomic_DNA"/>
</dbReference>
<proteinExistence type="predicted"/>
<name>A0ABW1AQT8_9RHOO</name>
<keyword evidence="3" id="KW-1185">Reference proteome</keyword>
<evidence type="ECO:0000259" key="1">
    <source>
        <dbReference type="Pfam" id="PF04230"/>
    </source>
</evidence>
<accession>A0ABW1AQT8</accession>
<sequence>MQPRTILFGAVDRHNFGDLLLAHCAAAGLAGREPVFAGLAARDLRPWGGHRVQALADVIAMHGDEPAELVHVGGEILTTTAWEAAVMLQAPDEARRAISRFGRDPAGQRAWASQCLGTPRALPYVLGPPELPPAWTSRFVAAGGVAADRLPAEAMGELETALRAADAVSVRDRGTQAALARRGVRAELQPDPAAWTRGLFGGRIAERLAGGLLAGQRRRQPRWLALQLAAAWGDDAALARVARAAAVEARARRAGIVLFCAGLAPWHDDPEVLQRLSSQIARLVPGIPAEIFPSADVFDLCALLAGASSYLGTSLHGWIVAASFGVPARCLVEGGTAKAAAYADTWSGAPGSGWIAFGDLPQCDDA</sequence>
<dbReference type="GO" id="GO:0016740">
    <property type="term" value="F:transferase activity"/>
    <property type="evidence" value="ECO:0007669"/>
    <property type="project" value="UniProtKB-KW"/>
</dbReference>
<organism evidence="2 3">
    <name type="scientific">Thauera sinica</name>
    <dbReference type="NCBI Taxonomy" id="2665146"/>
    <lineage>
        <taxon>Bacteria</taxon>
        <taxon>Pseudomonadati</taxon>
        <taxon>Pseudomonadota</taxon>
        <taxon>Betaproteobacteria</taxon>
        <taxon>Rhodocyclales</taxon>
        <taxon>Zoogloeaceae</taxon>
        <taxon>Thauera</taxon>
    </lineage>
</organism>
<dbReference type="Proteomes" id="UP001595974">
    <property type="component" value="Unassembled WGS sequence"/>
</dbReference>
<keyword evidence="2" id="KW-0808">Transferase</keyword>
<dbReference type="Pfam" id="PF04230">
    <property type="entry name" value="PS_pyruv_trans"/>
    <property type="match status" value="1"/>
</dbReference>
<dbReference type="InterPro" id="IPR007345">
    <property type="entry name" value="Polysacch_pyruvyl_Trfase"/>
</dbReference>